<gene>
    <name evidence="1" type="ORF">EMQ25_13450</name>
</gene>
<evidence type="ECO:0000313" key="2">
    <source>
        <dbReference type="Proteomes" id="UP000281547"/>
    </source>
</evidence>
<dbReference type="RefSeq" id="WP_127189091.1">
    <property type="nucleotide sequence ID" value="NZ_RZNJ01000004.1"/>
</dbReference>
<protein>
    <recommendedName>
        <fullName evidence="3">DUF1127 domain-containing protein</fullName>
    </recommendedName>
</protein>
<reference evidence="1 2" key="1">
    <citation type="journal article" date="2016" name="Int. J. Syst. Evol. Microbiol.">
        <title>Arsenicitalea aurantiaca gen. nov., sp. nov., a new member of the family Hyphomicrobiaceae, isolated from high-arsenic sediment.</title>
        <authorList>
            <person name="Mu Y."/>
            <person name="Zhou L."/>
            <person name="Zeng X.C."/>
            <person name="Liu L."/>
            <person name="Pan Y."/>
            <person name="Chen X."/>
            <person name="Wang J."/>
            <person name="Li S."/>
            <person name="Li W.J."/>
            <person name="Wang Y."/>
        </authorList>
    </citation>
    <scope>NUCLEOTIDE SEQUENCE [LARGE SCALE GENOMIC DNA]</scope>
    <source>
        <strain evidence="1 2">42-50</strain>
    </source>
</reference>
<evidence type="ECO:0000313" key="1">
    <source>
        <dbReference type="EMBL" id="RUT30310.1"/>
    </source>
</evidence>
<organism evidence="1 2">
    <name type="scientific">Arsenicitalea aurantiaca</name>
    <dbReference type="NCBI Taxonomy" id="1783274"/>
    <lineage>
        <taxon>Bacteria</taxon>
        <taxon>Pseudomonadati</taxon>
        <taxon>Pseudomonadota</taxon>
        <taxon>Alphaproteobacteria</taxon>
        <taxon>Hyphomicrobiales</taxon>
        <taxon>Devosiaceae</taxon>
        <taxon>Arsenicitalea</taxon>
    </lineage>
</organism>
<comment type="caution">
    <text evidence="1">The sequence shown here is derived from an EMBL/GenBank/DDBJ whole genome shotgun (WGS) entry which is preliminary data.</text>
</comment>
<dbReference type="OrthoDB" id="7961161at2"/>
<keyword evidence="2" id="KW-1185">Reference proteome</keyword>
<name>A0A433X8D4_9HYPH</name>
<dbReference type="EMBL" id="RZNJ01000004">
    <property type="protein sequence ID" value="RUT30310.1"/>
    <property type="molecule type" value="Genomic_DNA"/>
</dbReference>
<proteinExistence type="predicted"/>
<evidence type="ECO:0008006" key="3">
    <source>
        <dbReference type="Google" id="ProtNLM"/>
    </source>
</evidence>
<accession>A0A433X8D4</accession>
<sequence length="59" mass="6507">MARTGFINNVSTFFGDIGRARRAAYTFERLNAMSDGALAARGMRRDELASVAYKQAFGE</sequence>
<dbReference type="Proteomes" id="UP000281547">
    <property type="component" value="Unassembled WGS sequence"/>
</dbReference>
<dbReference type="AlphaFoldDB" id="A0A433X8D4"/>